<dbReference type="PANTHER" id="PTHR30456">
    <property type="entry name" value="PYRIDOXINE 5'-PHOSPHATE SYNTHASE"/>
    <property type="match status" value="1"/>
</dbReference>
<feature type="binding site" evidence="4">
    <location>
        <position position="8"/>
    </location>
    <ligand>
        <name>3-amino-2-oxopropyl phosphate</name>
        <dbReference type="ChEBI" id="CHEBI:57279"/>
    </ligand>
</feature>
<feature type="binding site" evidence="4">
    <location>
        <position position="46"/>
    </location>
    <ligand>
        <name>1-deoxy-D-xylulose 5-phosphate</name>
        <dbReference type="ChEBI" id="CHEBI:57792"/>
    </ligand>
</feature>
<evidence type="ECO:0000256" key="2">
    <source>
        <dbReference type="ARBA" id="ARBA00022679"/>
    </source>
</evidence>
<comment type="subcellular location">
    <subcellularLocation>
        <location evidence="4">Cytoplasm</location>
    </subcellularLocation>
</comment>
<dbReference type="InterPro" id="IPR004569">
    <property type="entry name" value="PyrdxlP_synth_PdxJ"/>
</dbReference>
<comment type="catalytic activity">
    <reaction evidence="4">
        <text>3-amino-2-oxopropyl phosphate + 1-deoxy-D-xylulose 5-phosphate = pyridoxine 5'-phosphate + phosphate + 2 H2O + H(+)</text>
        <dbReference type="Rhea" id="RHEA:15265"/>
        <dbReference type="ChEBI" id="CHEBI:15377"/>
        <dbReference type="ChEBI" id="CHEBI:15378"/>
        <dbReference type="ChEBI" id="CHEBI:43474"/>
        <dbReference type="ChEBI" id="CHEBI:57279"/>
        <dbReference type="ChEBI" id="CHEBI:57792"/>
        <dbReference type="ChEBI" id="CHEBI:58589"/>
        <dbReference type="EC" id="2.6.99.2"/>
    </reaction>
</comment>
<keyword evidence="1 4" id="KW-0963">Cytoplasm</keyword>
<dbReference type="GO" id="GO:0008615">
    <property type="term" value="P:pyridoxine biosynthetic process"/>
    <property type="evidence" value="ECO:0007669"/>
    <property type="project" value="UniProtKB-UniRule"/>
</dbReference>
<feature type="active site" description="Proton acceptor" evidence="4">
    <location>
        <position position="44"/>
    </location>
</feature>
<dbReference type="NCBIfam" id="NF003626">
    <property type="entry name" value="PRK05265.1-4"/>
    <property type="match status" value="1"/>
</dbReference>
<protein>
    <recommendedName>
        <fullName evidence="4 5">Pyridoxine 5'-phosphate synthase</fullName>
        <shortName evidence="4">PNP synthase</shortName>
        <ecNumber evidence="4 5">2.6.99.2</ecNumber>
    </recommendedName>
</protein>
<feature type="binding site" evidence="4">
    <location>
        <begin position="223"/>
        <end position="224"/>
    </location>
    <ligand>
        <name>3-amino-2-oxopropyl phosphate</name>
        <dbReference type="ChEBI" id="CHEBI:57279"/>
    </ligand>
</feature>
<evidence type="ECO:0000313" key="6">
    <source>
        <dbReference type="EMBL" id="NEI71168.1"/>
    </source>
</evidence>
<feature type="binding site" evidence="4">
    <location>
        <position position="201"/>
    </location>
    <ligand>
        <name>3-amino-2-oxopropyl phosphate</name>
        <dbReference type="ChEBI" id="CHEBI:57279"/>
    </ligand>
</feature>
<dbReference type="GO" id="GO:0033856">
    <property type="term" value="F:pyridoxine 5'-phosphate synthase activity"/>
    <property type="evidence" value="ECO:0007669"/>
    <property type="project" value="UniProtKB-UniRule"/>
</dbReference>
<dbReference type="Proteomes" id="UP000483035">
    <property type="component" value="Unassembled WGS sequence"/>
</dbReference>
<evidence type="ECO:0000256" key="1">
    <source>
        <dbReference type="ARBA" id="ARBA00022490"/>
    </source>
</evidence>
<dbReference type="NCBIfam" id="TIGR00559">
    <property type="entry name" value="pdxJ"/>
    <property type="match status" value="1"/>
</dbReference>
<keyword evidence="2 4" id="KW-0808">Transferase</keyword>
<evidence type="ECO:0000256" key="4">
    <source>
        <dbReference type="HAMAP-Rule" id="MF_00279"/>
    </source>
</evidence>
<organism evidence="6 7">
    <name type="scientific">Rhizobium lusitanum</name>
    <dbReference type="NCBI Taxonomy" id="293958"/>
    <lineage>
        <taxon>Bacteria</taxon>
        <taxon>Pseudomonadati</taxon>
        <taxon>Pseudomonadota</taxon>
        <taxon>Alphaproteobacteria</taxon>
        <taxon>Hyphomicrobiales</taxon>
        <taxon>Rhizobiaceae</taxon>
        <taxon>Rhizobium/Agrobacterium group</taxon>
        <taxon>Rhizobium</taxon>
    </lineage>
</organism>
<feature type="binding site" evidence="4">
    <location>
        <position position="19"/>
    </location>
    <ligand>
        <name>3-amino-2-oxopropyl phosphate</name>
        <dbReference type="ChEBI" id="CHEBI:57279"/>
    </ligand>
</feature>
<dbReference type="HAMAP" id="MF_00279">
    <property type="entry name" value="PdxJ"/>
    <property type="match status" value="1"/>
</dbReference>
<comment type="subunit">
    <text evidence="4">Homooctamer; tetramer of dimers.</text>
</comment>
<evidence type="ECO:0000256" key="5">
    <source>
        <dbReference type="NCBIfam" id="TIGR00559"/>
    </source>
</evidence>
<dbReference type="GO" id="GO:0005829">
    <property type="term" value="C:cytosol"/>
    <property type="evidence" value="ECO:0007669"/>
    <property type="project" value="TreeGrafter"/>
</dbReference>
<feature type="binding site" evidence="4">
    <location>
        <position position="51"/>
    </location>
    <ligand>
        <name>1-deoxy-D-xylulose 5-phosphate</name>
        <dbReference type="ChEBI" id="CHEBI:57792"/>
    </ligand>
</feature>
<comment type="caution">
    <text evidence="4">Lacks conserved residue(s) required for the propagation of feature annotation.</text>
</comment>
<dbReference type="UniPathway" id="UPA00244">
    <property type="reaction ID" value="UER00313"/>
</dbReference>
<dbReference type="Pfam" id="PF03740">
    <property type="entry name" value="PdxJ"/>
    <property type="match status" value="1"/>
</dbReference>
<evidence type="ECO:0000313" key="7">
    <source>
        <dbReference type="Proteomes" id="UP000483035"/>
    </source>
</evidence>
<proteinExistence type="inferred from homology"/>
<feature type="active site" description="Proton acceptor" evidence="4">
    <location>
        <position position="76"/>
    </location>
</feature>
<dbReference type="InterPro" id="IPR013785">
    <property type="entry name" value="Aldolase_TIM"/>
</dbReference>
<comment type="pathway">
    <text evidence="4">Cofactor biosynthesis; pyridoxine 5'-phosphate biosynthesis; pyridoxine 5'-phosphate from D-erythrose 4-phosphate: step 5/5.</text>
</comment>
<feature type="binding site" evidence="4">
    <location>
        <position position="106"/>
    </location>
    <ligand>
        <name>1-deoxy-D-xylulose 5-phosphate</name>
        <dbReference type="ChEBI" id="CHEBI:57792"/>
    </ligand>
</feature>
<dbReference type="EMBL" id="WUEY01000006">
    <property type="protein sequence ID" value="NEI71168.1"/>
    <property type="molecule type" value="Genomic_DNA"/>
</dbReference>
<sequence>MPAKLSVNLNAIAMLRNRRDLPWPSVTGFGRIALAAGASGLTVHPRPDQRHVRFSDLPEIRALIDDEFPEAEFNIEGYPTDEFFDLCASVEPEQVTLVPDDPTQATSDHGWDFRGNRELLVDVVARYKKIGCRVSLFADGDGDADAVKIAREVGADRIELYTGPYGGCYDAPEKAAVILEALGKTADAAFANGLDVNAGHDLTVANLPALLKRIPKLAEASIGHGLTADALEYGMAETVRRFRRACGQAV</sequence>
<feature type="active site" description="Proton donor" evidence="4">
    <location>
        <position position="200"/>
    </location>
</feature>
<reference evidence="6 7" key="1">
    <citation type="submission" date="2019-12" db="EMBL/GenBank/DDBJ databases">
        <title>Rhizobium genotypes associated with high levels of biological nitrogen fixation by grain legumes in a temperate-maritime cropping system.</title>
        <authorList>
            <person name="Maluk M."/>
            <person name="Francesc Ferrando Molina F."/>
            <person name="Lopez Del Egido L."/>
            <person name="Lafos M."/>
            <person name="Langarica-Fuentes A."/>
            <person name="Gebre Yohannes G."/>
            <person name="Young M.W."/>
            <person name="Martin P."/>
            <person name="Gantlett R."/>
            <person name="Kenicer G."/>
            <person name="Hawes C."/>
            <person name="Begg G.S."/>
            <person name="Quilliam R.S."/>
            <person name="Squire G.R."/>
            <person name="Poole P.S."/>
            <person name="Young P.W."/>
            <person name="Iannetta P.M."/>
            <person name="James E.K."/>
        </authorList>
    </citation>
    <scope>NUCLEOTIDE SEQUENCE [LARGE SCALE GENOMIC DNA]</scope>
    <source>
        <strain evidence="6 7">JHI1118</strain>
    </source>
</reference>
<dbReference type="CDD" id="cd00003">
    <property type="entry name" value="PNPsynthase"/>
    <property type="match status" value="1"/>
</dbReference>
<feature type="site" description="Transition state stabilizer" evidence="4">
    <location>
        <position position="159"/>
    </location>
</feature>
<dbReference type="Gene3D" id="3.20.20.70">
    <property type="entry name" value="Aldolase class I"/>
    <property type="match status" value="1"/>
</dbReference>
<dbReference type="InterPro" id="IPR036130">
    <property type="entry name" value="Pyridoxine-5'_phos_synth"/>
</dbReference>
<keyword evidence="3 4" id="KW-0664">Pyridoxine biosynthesis</keyword>
<dbReference type="EC" id="2.6.99.2" evidence="4 5"/>
<name>A0A6L9U9F8_9HYPH</name>
<evidence type="ECO:0000256" key="3">
    <source>
        <dbReference type="ARBA" id="ARBA00023096"/>
    </source>
</evidence>
<comment type="similarity">
    <text evidence="4">Belongs to the PNP synthase family.</text>
</comment>
<dbReference type="SUPFAM" id="SSF63892">
    <property type="entry name" value="Pyridoxine 5'-phosphate synthase"/>
    <property type="match status" value="1"/>
</dbReference>
<accession>A0A6L9U9F8</accession>
<comment type="function">
    <text evidence="4">Catalyzes the complicated ring closure reaction between the two acyclic compounds 1-deoxy-D-xylulose-5-phosphate (DXP) and 3-amino-2-oxopropyl phosphate (1-amino-acetone-3-phosphate or AAP) to form pyridoxine 5'-phosphate (PNP) and inorganic phosphate.</text>
</comment>
<gene>
    <name evidence="4" type="primary">pdxJ</name>
    <name evidence="6" type="ORF">GR212_16435</name>
</gene>
<comment type="caution">
    <text evidence="6">The sequence shown here is derived from an EMBL/GenBank/DDBJ whole genome shotgun (WGS) entry which is preliminary data.</text>
</comment>
<dbReference type="RefSeq" id="WP_163987637.1">
    <property type="nucleotide sequence ID" value="NZ_WUEY01000006.1"/>
</dbReference>
<dbReference type="AlphaFoldDB" id="A0A6L9U9F8"/>
<dbReference type="PANTHER" id="PTHR30456:SF0">
    <property type="entry name" value="PYRIDOXINE 5'-PHOSPHATE SYNTHASE"/>
    <property type="match status" value="1"/>
</dbReference>